<evidence type="ECO:0000313" key="2">
    <source>
        <dbReference type="Proteomes" id="UP000190951"/>
    </source>
</evidence>
<evidence type="ECO:0000313" key="1">
    <source>
        <dbReference type="EMBL" id="URZ14014.1"/>
    </source>
</evidence>
<protein>
    <submittedName>
        <fullName evidence="1">Uncharacterized protein</fullName>
    </submittedName>
</protein>
<geneLocation type="plasmid" evidence="1 2">
    <name>p330</name>
</geneLocation>
<dbReference type="RefSeq" id="WP_176091501.1">
    <property type="nucleotide sequence ID" value="NZ_CP096984.1"/>
</dbReference>
<sequence>MDYESPMIQSLGQDSLNNENQVDAGVVWQYAYVWGAVVAVAAAVVVVIEPA</sequence>
<organism evidence="1 2">
    <name type="scientific">Clostridium felsineum</name>
    <dbReference type="NCBI Taxonomy" id="36839"/>
    <lineage>
        <taxon>Bacteria</taxon>
        <taxon>Bacillati</taxon>
        <taxon>Bacillota</taxon>
        <taxon>Clostridia</taxon>
        <taxon>Eubacteriales</taxon>
        <taxon>Clostridiaceae</taxon>
        <taxon>Clostridium</taxon>
    </lineage>
</organism>
<name>A0A1S8LUD9_9CLOT</name>
<dbReference type="EMBL" id="CP096984">
    <property type="protein sequence ID" value="URZ14014.1"/>
    <property type="molecule type" value="Genomic_DNA"/>
</dbReference>
<reference evidence="1 2" key="1">
    <citation type="submission" date="2022-04" db="EMBL/GenBank/DDBJ databases">
        <title>Genome sequence of C. roseum typestrain.</title>
        <authorList>
            <person name="Poehlein A."/>
            <person name="Schoch T."/>
            <person name="Duerre P."/>
            <person name="Daniel R."/>
        </authorList>
    </citation>
    <scope>NUCLEOTIDE SEQUENCE [LARGE SCALE GENOMIC DNA]</scope>
    <source>
        <strain evidence="1 2">DSM 7320</strain>
        <plasmid evidence="1 2">p330</plasmid>
    </source>
</reference>
<accession>A0A1S8LUD9</accession>
<gene>
    <name evidence="1" type="ORF">CROST_047920</name>
</gene>
<keyword evidence="1" id="KW-0614">Plasmid</keyword>
<dbReference type="STRING" id="84029.CROST_07190"/>
<dbReference type="AlphaFoldDB" id="A0A1S8LUD9"/>
<keyword evidence="2" id="KW-1185">Reference proteome</keyword>
<dbReference type="Proteomes" id="UP000190951">
    <property type="component" value="Plasmid p330"/>
</dbReference>
<dbReference type="KEGG" id="crw:CROST_047920"/>
<proteinExistence type="predicted"/>